<dbReference type="OrthoDB" id="3638488at2759"/>
<keyword evidence="4" id="KW-0547">Nucleotide-binding</keyword>
<dbReference type="Gene3D" id="1.10.510.10">
    <property type="entry name" value="Transferase(Phosphotransferase) domain 1"/>
    <property type="match status" value="1"/>
</dbReference>
<dbReference type="Proteomes" id="UP000230750">
    <property type="component" value="Unassembled WGS sequence"/>
</dbReference>
<evidence type="ECO:0000256" key="1">
    <source>
        <dbReference type="ARBA" id="ARBA00012513"/>
    </source>
</evidence>
<proteinExistence type="predicted"/>
<feature type="compositionally biased region" description="Low complexity" evidence="7">
    <location>
        <begin position="143"/>
        <end position="156"/>
    </location>
</feature>
<evidence type="ECO:0000259" key="8">
    <source>
        <dbReference type="PROSITE" id="PS51285"/>
    </source>
</evidence>
<keyword evidence="6" id="KW-0067">ATP-binding</keyword>
<keyword evidence="5" id="KW-0418">Kinase</keyword>
<feature type="region of interest" description="Disordered" evidence="7">
    <location>
        <begin position="199"/>
        <end position="226"/>
    </location>
</feature>
<feature type="compositionally biased region" description="Basic and acidic residues" evidence="7">
    <location>
        <begin position="206"/>
        <end position="216"/>
    </location>
</feature>
<dbReference type="InterPro" id="IPR011009">
    <property type="entry name" value="Kinase-like_dom_sf"/>
</dbReference>
<evidence type="ECO:0000256" key="6">
    <source>
        <dbReference type="ARBA" id="ARBA00022840"/>
    </source>
</evidence>
<organism evidence="9 10">
    <name type="scientific">Stichopus japonicus</name>
    <name type="common">Sea cucumber</name>
    <dbReference type="NCBI Taxonomy" id="307972"/>
    <lineage>
        <taxon>Eukaryota</taxon>
        <taxon>Metazoa</taxon>
        <taxon>Echinodermata</taxon>
        <taxon>Eleutherozoa</taxon>
        <taxon>Echinozoa</taxon>
        <taxon>Holothuroidea</taxon>
        <taxon>Aspidochirotacea</taxon>
        <taxon>Aspidochirotida</taxon>
        <taxon>Stichopodidae</taxon>
        <taxon>Apostichopus</taxon>
    </lineage>
</organism>
<dbReference type="STRING" id="307972.A0A2G8KVN8"/>
<evidence type="ECO:0000256" key="4">
    <source>
        <dbReference type="ARBA" id="ARBA00022741"/>
    </source>
</evidence>
<accession>A0A2G8KVN8</accession>
<dbReference type="PANTHER" id="PTHR22988">
    <property type="entry name" value="MYOTONIC DYSTROPHY S/T KINASE-RELATED"/>
    <property type="match status" value="1"/>
</dbReference>
<keyword evidence="3" id="KW-0808">Transferase</keyword>
<evidence type="ECO:0000313" key="9">
    <source>
        <dbReference type="EMBL" id="PIK52069.1"/>
    </source>
</evidence>
<dbReference type="EC" id="2.7.11.1" evidence="1"/>
<name>A0A2G8KVN8_STIJA</name>
<dbReference type="PROSITE" id="PS51285">
    <property type="entry name" value="AGC_KINASE_CTER"/>
    <property type="match status" value="1"/>
</dbReference>
<feature type="region of interest" description="Disordered" evidence="7">
    <location>
        <begin position="120"/>
        <end position="167"/>
    </location>
</feature>
<evidence type="ECO:0000313" key="10">
    <source>
        <dbReference type="Proteomes" id="UP000230750"/>
    </source>
</evidence>
<dbReference type="InterPro" id="IPR000961">
    <property type="entry name" value="AGC-kinase_C"/>
</dbReference>
<reference evidence="9 10" key="1">
    <citation type="journal article" date="2017" name="PLoS Biol.">
        <title>The sea cucumber genome provides insights into morphological evolution and visceral regeneration.</title>
        <authorList>
            <person name="Zhang X."/>
            <person name="Sun L."/>
            <person name="Yuan J."/>
            <person name="Sun Y."/>
            <person name="Gao Y."/>
            <person name="Zhang L."/>
            <person name="Li S."/>
            <person name="Dai H."/>
            <person name="Hamel J.F."/>
            <person name="Liu C."/>
            <person name="Yu Y."/>
            <person name="Liu S."/>
            <person name="Lin W."/>
            <person name="Guo K."/>
            <person name="Jin S."/>
            <person name="Xu P."/>
            <person name="Storey K.B."/>
            <person name="Huan P."/>
            <person name="Zhang T."/>
            <person name="Zhou Y."/>
            <person name="Zhang J."/>
            <person name="Lin C."/>
            <person name="Li X."/>
            <person name="Xing L."/>
            <person name="Huo D."/>
            <person name="Sun M."/>
            <person name="Wang L."/>
            <person name="Mercier A."/>
            <person name="Li F."/>
            <person name="Yang H."/>
            <person name="Xiang J."/>
        </authorList>
    </citation>
    <scope>NUCLEOTIDE SEQUENCE [LARGE SCALE GENOMIC DNA]</scope>
    <source>
        <strain evidence="9">Shaxun</strain>
        <tissue evidence="9">Muscle</tissue>
    </source>
</reference>
<keyword evidence="2" id="KW-0723">Serine/threonine-protein kinase</keyword>
<dbReference type="EMBL" id="MRZV01000344">
    <property type="protein sequence ID" value="PIK52069.1"/>
    <property type="molecule type" value="Genomic_DNA"/>
</dbReference>
<evidence type="ECO:0000256" key="2">
    <source>
        <dbReference type="ARBA" id="ARBA00022527"/>
    </source>
</evidence>
<dbReference type="InterPro" id="IPR050839">
    <property type="entry name" value="Rho-assoc_Ser/Thr_Kinase"/>
</dbReference>
<sequence length="226" mass="25894">MPNLAKLLCEFYINHECQSFGADCLNLRTSPSCCYHLRECAGDDRRGQRCALDLGRAHVINWRETLKIPRIAKLSPEAEKLILELCTNAEERLGAHQIKHHPFLKSVDFTKNIRDAEAPYKPTIRFPTDTSNFDPVSPDKLRGSSSSWGSSESNGNHKNHKSKGNHRQTEHAFFEFTFRRFFDDGGHPYSTPMRMNFDFPPQTPINREDLEAETTKASEPQEPVYV</sequence>
<dbReference type="SUPFAM" id="SSF56112">
    <property type="entry name" value="Protein kinase-like (PK-like)"/>
    <property type="match status" value="1"/>
</dbReference>
<dbReference type="GO" id="GO:0004674">
    <property type="term" value="F:protein serine/threonine kinase activity"/>
    <property type="evidence" value="ECO:0007669"/>
    <property type="project" value="UniProtKB-KW"/>
</dbReference>
<feature type="domain" description="AGC-kinase C-terminal" evidence="8">
    <location>
        <begin position="105"/>
        <end position="188"/>
    </location>
</feature>
<evidence type="ECO:0000256" key="7">
    <source>
        <dbReference type="SAM" id="MobiDB-lite"/>
    </source>
</evidence>
<evidence type="ECO:0000256" key="5">
    <source>
        <dbReference type="ARBA" id="ARBA00022777"/>
    </source>
</evidence>
<gene>
    <name evidence="9" type="ORF">BSL78_11021</name>
</gene>
<protein>
    <recommendedName>
        <fullName evidence="1">non-specific serine/threonine protein kinase</fullName>
        <ecNumber evidence="1">2.7.11.1</ecNumber>
    </recommendedName>
</protein>
<comment type="caution">
    <text evidence="9">The sequence shown here is derived from an EMBL/GenBank/DDBJ whole genome shotgun (WGS) entry which is preliminary data.</text>
</comment>
<dbReference type="AlphaFoldDB" id="A0A2G8KVN8"/>
<feature type="compositionally biased region" description="Basic residues" evidence="7">
    <location>
        <begin position="157"/>
        <end position="166"/>
    </location>
</feature>
<evidence type="ECO:0000256" key="3">
    <source>
        <dbReference type="ARBA" id="ARBA00022679"/>
    </source>
</evidence>
<dbReference type="GO" id="GO:0005524">
    <property type="term" value="F:ATP binding"/>
    <property type="evidence" value="ECO:0007669"/>
    <property type="project" value="UniProtKB-KW"/>
</dbReference>
<keyword evidence="10" id="KW-1185">Reference proteome</keyword>